<gene>
    <name evidence="1" type="ORF">PILCRDRAFT_258078</name>
</gene>
<dbReference type="CDD" id="cd02440">
    <property type="entry name" value="AdoMet_MTases"/>
    <property type="match status" value="1"/>
</dbReference>
<dbReference type="InterPro" id="IPR029063">
    <property type="entry name" value="SAM-dependent_MTases_sf"/>
</dbReference>
<name>A0A0C3BPP8_PILCF</name>
<dbReference type="HOGENOM" id="CLU_010595_9_3_1"/>
<dbReference type="Gene3D" id="3.40.50.150">
    <property type="entry name" value="Vaccinia Virus protein VP39"/>
    <property type="match status" value="1"/>
</dbReference>
<sequence length="266" mass="29327">MPIISYALLLSRLNLQHLIIVKAFDRKLLAAPVSLKDGDRVLESGAGTGTWMLQLSTQVPSTIQIHGVDIAFRLFPAIYPTNMSFSIGSITSLPESWTSSFTFVHQRLLMGALTMTMWKAAISEISRVLVPGGWVEFVEAQASFPHVGTQSTKLAMFLVDMMRDKQLLVDCQIYIPIMLQEAGLVNIHSERRGIPFGRSAGQDGIDGSTNFAGAFVGMKAPMLQNGGYGYVQSEEEFDQLIADAKDEWLASDSNLPFYTIYAQKPL</sequence>
<accession>A0A0C3BPP8</accession>
<dbReference type="AlphaFoldDB" id="A0A0C3BPP8"/>
<protein>
    <recommendedName>
        <fullName evidence="3">Methyltransferase domain-containing protein</fullName>
    </recommendedName>
</protein>
<reference evidence="1 2" key="1">
    <citation type="submission" date="2014-04" db="EMBL/GenBank/DDBJ databases">
        <authorList>
            <consortium name="DOE Joint Genome Institute"/>
            <person name="Kuo A."/>
            <person name="Tarkka M."/>
            <person name="Buscot F."/>
            <person name="Kohler A."/>
            <person name="Nagy L.G."/>
            <person name="Floudas D."/>
            <person name="Copeland A."/>
            <person name="Barry K.W."/>
            <person name="Cichocki N."/>
            <person name="Veneault-Fourrey C."/>
            <person name="LaButti K."/>
            <person name="Lindquist E.A."/>
            <person name="Lipzen A."/>
            <person name="Lundell T."/>
            <person name="Morin E."/>
            <person name="Murat C."/>
            <person name="Sun H."/>
            <person name="Tunlid A."/>
            <person name="Henrissat B."/>
            <person name="Grigoriev I.V."/>
            <person name="Hibbett D.S."/>
            <person name="Martin F."/>
            <person name="Nordberg H.P."/>
            <person name="Cantor M.N."/>
            <person name="Hua S.X."/>
        </authorList>
    </citation>
    <scope>NUCLEOTIDE SEQUENCE [LARGE SCALE GENOMIC DNA]</scope>
    <source>
        <strain evidence="1 2">F 1598</strain>
    </source>
</reference>
<dbReference type="SUPFAM" id="SSF53335">
    <property type="entry name" value="S-adenosyl-L-methionine-dependent methyltransferases"/>
    <property type="match status" value="1"/>
</dbReference>
<proteinExistence type="predicted"/>
<dbReference type="OrthoDB" id="184880at2759"/>
<organism evidence="1 2">
    <name type="scientific">Piloderma croceum (strain F 1598)</name>
    <dbReference type="NCBI Taxonomy" id="765440"/>
    <lineage>
        <taxon>Eukaryota</taxon>
        <taxon>Fungi</taxon>
        <taxon>Dikarya</taxon>
        <taxon>Basidiomycota</taxon>
        <taxon>Agaricomycotina</taxon>
        <taxon>Agaricomycetes</taxon>
        <taxon>Agaricomycetidae</taxon>
        <taxon>Atheliales</taxon>
        <taxon>Atheliaceae</taxon>
        <taxon>Piloderma</taxon>
    </lineage>
</organism>
<reference evidence="2" key="2">
    <citation type="submission" date="2015-01" db="EMBL/GenBank/DDBJ databases">
        <title>Evolutionary Origins and Diversification of the Mycorrhizal Mutualists.</title>
        <authorList>
            <consortium name="DOE Joint Genome Institute"/>
            <consortium name="Mycorrhizal Genomics Consortium"/>
            <person name="Kohler A."/>
            <person name="Kuo A."/>
            <person name="Nagy L.G."/>
            <person name="Floudas D."/>
            <person name="Copeland A."/>
            <person name="Barry K.W."/>
            <person name="Cichocki N."/>
            <person name="Veneault-Fourrey C."/>
            <person name="LaButti K."/>
            <person name="Lindquist E.A."/>
            <person name="Lipzen A."/>
            <person name="Lundell T."/>
            <person name="Morin E."/>
            <person name="Murat C."/>
            <person name="Riley R."/>
            <person name="Ohm R."/>
            <person name="Sun H."/>
            <person name="Tunlid A."/>
            <person name="Henrissat B."/>
            <person name="Grigoriev I.V."/>
            <person name="Hibbett D.S."/>
            <person name="Martin F."/>
        </authorList>
    </citation>
    <scope>NUCLEOTIDE SEQUENCE [LARGE SCALE GENOMIC DNA]</scope>
    <source>
        <strain evidence="2">F 1598</strain>
    </source>
</reference>
<dbReference type="Proteomes" id="UP000054166">
    <property type="component" value="Unassembled WGS sequence"/>
</dbReference>
<evidence type="ECO:0000313" key="2">
    <source>
        <dbReference type="Proteomes" id="UP000054166"/>
    </source>
</evidence>
<dbReference type="InParanoid" id="A0A0C3BPP8"/>
<dbReference type="PANTHER" id="PTHR43591">
    <property type="entry name" value="METHYLTRANSFERASE"/>
    <property type="match status" value="1"/>
</dbReference>
<evidence type="ECO:0008006" key="3">
    <source>
        <dbReference type="Google" id="ProtNLM"/>
    </source>
</evidence>
<dbReference type="Pfam" id="PF13489">
    <property type="entry name" value="Methyltransf_23"/>
    <property type="match status" value="1"/>
</dbReference>
<keyword evidence="2" id="KW-1185">Reference proteome</keyword>
<evidence type="ECO:0000313" key="1">
    <source>
        <dbReference type="EMBL" id="KIM88488.1"/>
    </source>
</evidence>
<dbReference type="EMBL" id="KN832977">
    <property type="protein sequence ID" value="KIM88488.1"/>
    <property type="molecule type" value="Genomic_DNA"/>
</dbReference>